<accession>A0AAV8XS17</accession>
<feature type="transmembrane region" description="Helical" evidence="2">
    <location>
        <begin position="36"/>
        <end position="56"/>
    </location>
</feature>
<dbReference type="InterPro" id="IPR018490">
    <property type="entry name" value="cNMP-bd_dom_sf"/>
</dbReference>
<dbReference type="SUPFAM" id="SSF51206">
    <property type="entry name" value="cAMP-binding domain-like"/>
    <property type="match status" value="1"/>
</dbReference>
<dbReference type="GO" id="GO:0004622">
    <property type="term" value="F:phosphatidylcholine lysophospholipase activity"/>
    <property type="evidence" value="ECO:0007669"/>
    <property type="project" value="TreeGrafter"/>
</dbReference>
<sequence>MDVLNAIKNFNSDFGAISKSTWVEKFSFQFQENHKALYLLILGIVVIVAAIIILCVRRCSRKVFSPKQSVSQEAGTRFRKRDKALFYGRKMIRKVKNISGQVRNSGQGKKRKMVMKFARRLLQLKKETDQEQLKVLEPPAEYLQEEMLNDDRMPPDALYMLQSIRVFGHFEKPVFLKLCKHTEIINLHAGAYLFRIGDLDENVYIVQSGKLNVFITGPEGTNTLKLVKPGESITSLLSFTDVLCGHTSPYKTITAKAVEDSTIVKLPMAAFQEVFHEYPDIFIRVMQVIMVRLQRVTFTALHQYLGLSAELVRQGPKQKNVMTGSPLKKKREDGASGMTLDGVHSSSQPIPVPGHRRSKSSLDSKSFSPSFATPDMVVDAESSVANQTPDLTQKKKLSIPDNVDEDDLIEIATEAFIRELGLENNSKILQGKVEIREVSAGTYLMKEESNKDVALVYVISGALIVSQKLTESEEEVHMFTAYPGEIVGAWRC</sequence>
<proteinExistence type="predicted"/>
<protein>
    <recommendedName>
        <fullName evidence="3">Cyclic nucleotide-binding domain-containing protein</fullName>
    </recommendedName>
</protein>
<dbReference type="EMBL" id="JAPWTK010000386">
    <property type="protein sequence ID" value="KAJ8941151.1"/>
    <property type="molecule type" value="Genomic_DNA"/>
</dbReference>
<dbReference type="SMART" id="SM00100">
    <property type="entry name" value="cNMP"/>
    <property type="match status" value="1"/>
</dbReference>
<dbReference type="Proteomes" id="UP001162162">
    <property type="component" value="Unassembled WGS sequence"/>
</dbReference>
<dbReference type="GO" id="GO:0005783">
    <property type="term" value="C:endoplasmic reticulum"/>
    <property type="evidence" value="ECO:0007669"/>
    <property type="project" value="TreeGrafter"/>
</dbReference>
<organism evidence="4 5">
    <name type="scientific">Aromia moschata</name>
    <dbReference type="NCBI Taxonomy" id="1265417"/>
    <lineage>
        <taxon>Eukaryota</taxon>
        <taxon>Metazoa</taxon>
        <taxon>Ecdysozoa</taxon>
        <taxon>Arthropoda</taxon>
        <taxon>Hexapoda</taxon>
        <taxon>Insecta</taxon>
        <taxon>Pterygota</taxon>
        <taxon>Neoptera</taxon>
        <taxon>Endopterygota</taxon>
        <taxon>Coleoptera</taxon>
        <taxon>Polyphaga</taxon>
        <taxon>Cucujiformia</taxon>
        <taxon>Chrysomeloidea</taxon>
        <taxon>Cerambycidae</taxon>
        <taxon>Cerambycinae</taxon>
        <taxon>Callichromatini</taxon>
        <taxon>Aromia</taxon>
    </lineage>
</organism>
<dbReference type="Pfam" id="PF00027">
    <property type="entry name" value="cNMP_binding"/>
    <property type="match status" value="1"/>
</dbReference>
<evidence type="ECO:0000313" key="4">
    <source>
        <dbReference type="EMBL" id="KAJ8941151.1"/>
    </source>
</evidence>
<evidence type="ECO:0000313" key="5">
    <source>
        <dbReference type="Proteomes" id="UP001162162"/>
    </source>
</evidence>
<dbReference type="InterPro" id="IPR000595">
    <property type="entry name" value="cNMP-bd_dom"/>
</dbReference>
<comment type="caution">
    <text evidence="4">The sequence shown here is derived from an EMBL/GenBank/DDBJ whole genome shotgun (WGS) entry which is preliminary data.</text>
</comment>
<feature type="domain" description="Cyclic nucleotide-binding" evidence="3">
    <location>
        <begin position="166"/>
        <end position="292"/>
    </location>
</feature>
<dbReference type="Gene3D" id="2.60.120.10">
    <property type="entry name" value="Jelly Rolls"/>
    <property type="match status" value="1"/>
</dbReference>
<dbReference type="PANTHER" id="PTHR14226:SF29">
    <property type="entry name" value="NEUROPATHY TARGET ESTERASE SWS"/>
    <property type="match status" value="1"/>
</dbReference>
<keyword evidence="2" id="KW-0812">Transmembrane</keyword>
<gene>
    <name evidence="4" type="ORF">NQ318_004271</name>
</gene>
<dbReference type="AlphaFoldDB" id="A0AAV8XS17"/>
<dbReference type="PANTHER" id="PTHR14226">
    <property type="entry name" value="NEUROPATHY TARGET ESTERASE/SWISS CHEESE D.MELANOGASTER"/>
    <property type="match status" value="1"/>
</dbReference>
<keyword evidence="2" id="KW-0472">Membrane</keyword>
<dbReference type="CDD" id="cd00038">
    <property type="entry name" value="CAP_ED"/>
    <property type="match status" value="1"/>
</dbReference>
<evidence type="ECO:0000259" key="3">
    <source>
        <dbReference type="PROSITE" id="PS50042"/>
    </source>
</evidence>
<dbReference type="PROSITE" id="PS50042">
    <property type="entry name" value="CNMP_BINDING_3"/>
    <property type="match status" value="1"/>
</dbReference>
<reference evidence="4" key="1">
    <citation type="journal article" date="2023" name="Insect Mol. Biol.">
        <title>Genome sequencing provides insights into the evolution of gene families encoding plant cell wall-degrading enzymes in longhorned beetles.</title>
        <authorList>
            <person name="Shin N.R."/>
            <person name="Okamura Y."/>
            <person name="Kirsch R."/>
            <person name="Pauchet Y."/>
        </authorList>
    </citation>
    <scope>NUCLEOTIDE SEQUENCE</scope>
    <source>
        <strain evidence="4">AMC_N1</strain>
    </source>
</reference>
<feature type="region of interest" description="Disordered" evidence="1">
    <location>
        <begin position="316"/>
        <end position="368"/>
    </location>
</feature>
<dbReference type="InterPro" id="IPR050301">
    <property type="entry name" value="NTE"/>
</dbReference>
<name>A0AAV8XS17_9CUCU</name>
<evidence type="ECO:0000256" key="2">
    <source>
        <dbReference type="SAM" id="Phobius"/>
    </source>
</evidence>
<keyword evidence="5" id="KW-1185">Reference proteome</keyword>
<dbReference type="InterPro" id="IPR014710">
    <property type="entry name" value="RmlC-like_jellyroll"/>
</dbReference>
<keyword evidence="2" id="KW-1133">Transmembrane helix</keyword>
<evidence type="ECO:0000256" key="1">
    <source>
        <dbReference type="SAM" id="MobiDB-lite"/>
    </source>
</evidence>
<dbReference type="FunFam" id="2.60.120.10:FF:000135">
    <property type="entry name" value="Neuropathy target esterase sws"/>
    <property type="match status" value="1"/>
</dbReference>